<dbReference type="AlphaFoldDB" id="A0A6P8HJ31"/>
<feature type="compositionally biased region" description="Acidic residues" evidence="3">
    <location>
        <begin position="1018"/>
        <end position="1028"/>
    </location>
</feature>
<reference evidence="5" key="1">
    <citation type="submission" date="2025-08" db="UniProtKB">
        <authorList>
            <consortium name="RefSeq"/>
        </authorList>
    </citation>
    <scope>IDENTIFICATION</scope>
    <source>
        <tissue evidence="5">Tentacle</tissue>
    </source>
</reference>
<keyword evidence="4" id="KW-1185">Reference proteome</keyword>
<gene>
    <name evidence="5" type="primary">LOC116289814</name>
</gene>
<evidence type="ECO:0000313" key="5">
    <source>
        <dbReference type="RefSeq" id="XP_031552605.1"/>
    </source>
</evidence>
<dbReference type="Proteomes" id="UP000515163">
    <property type="component" value="Unplaced"/>
</dbReference>
<evidence type="ECO:0000256" key="1">
    <source>
        <dbReference type="ARBA" id="ARBA00022737"/>
    </source>
</evidence>
<name>A0A6P8HJ31_ACTTE</name>
<dbReference type="SUPFAM" id="SSF48371">
    <property type="entry name" value="ARM repeat"/>
    <property type="match status" value="1"/>
</dbReference>
<feature type="compositionally biased region" description="Basic and acidic residues" evidence="3">
    <location>
        <begin position="473"/>
        <end position="522"/>
    </location>
</feature>
<dbReference type="RefSeq" id="XP_031552605.1">
    <property type="nucleotide sequence ID" value="XM_031696745.1"/>
</dbReference>
<evidence type="ECO:0000313" key="4">
    <source>
        <dbReference type="Proteomes" id="UP000515163"/>
    </source>
</evidence>
<sequence>MADIGFLVEDIDDTEEDQDDEGCEMEQDDPSILDQITPEELLSPIIRMEKYMHSDVIFNRQMAARYTREALNACRSKEDVYHVLRLVVRLSEDIEPCVRVELMEQIPHVALYCYEHFSLMEAVPQYILYVILRYLMDSNNQVRKTSQHVLLELLKHELVERADVEDQICPVLMQLTAGDSSDDYRSEAVTLMSKMAPLVGPDITERYFVQRFETLCCDTLFHVRKVCASTFGEICNVVGPELTTDRLLPVFFRLCQDGVWGVRKSCAESFMSVSSACPSDVRTTDLADVFVNLLNDKSRWVQMAAYQNLGPFISTFADPSTSGFYIDENGALCPVPKSEEHDDGVVSPTHTEAESTENTTTTEGDDKEKEGAGRERGSSPEAKTTDSGYVSPPELPLHTEQEQTSSPTKDLTQHCCIRESEKCNKCPTTDLDDDVDEQYFNSFLFWREPLPQVEFELGSLNSVDKNKVGNSSKSDKEDESKSDSNRLENNENKSHELETNEKEEDGKEKEDGTKVVGEEDRTPTNSPRLAFNRNDEHDSDEDDAHLFSLADDGHDEFDFDDYRDMNLQRTTSFEEEMLLTDHLTNNHPQNVIPQALLDHYISMTEPSKAQTIDTEITRHCAFSFPAVTLTLGRHNWPCLRDTYEYLSSDMQWKVRRTLAFSIHVLAKVLGEEMTRIELVPIFNSFLKDLDEVRIGVLKHLADFIELLPVDNRLDYLPVLVDFLTTDNNRNWRFRHELAEQLMRISRFYNASCIQQFICPIAITLATDRVADVRTIAFKLIGILLRRLHSAEDDGPSRKFVSDIIVKFANSQQWTRRQAYAQLCHTLLEDNAESGIHFCKEFLPNLLHLLSDRIPNVRLSVARTLTKNILHCEYFSTPECKERDILEDALQKLQIDTDRDVRYFAGAPDTSEEPSDDRGDGAEYISDDNENSDKPDENSDENGDDNSKDTGKYESNTVQAEEKISDDDDDVEQDTVEQEGKEPSPAGEEDSENRVKESIQSEEETADEEAPKPNVTSSETDDVTSDDVTGEQQEKESSESASDDVDQGPAPDEPQTGSLNNE</sequence>
<dbReference type="InterPro" id="IPR011989">
    <property type="entry name" value="ARM-like"/>
</dbReference>
<evidence type="ECO:0000256" key="3">
    <source>
        <dbReference type="SAM" id="MobiDB-lite"/>
    </source>
</evidence>
<dbReference type="FunFam" id="1.25.10.10:FF:000953">
    <property type="entry name" value="Protein phosphatase 2A regulatory subunit A, putative"/>
    <property type="match status" value="1"/>
</dbReference>
<dbReference type="Gene3D" id="1.25.10.10">
    <property type="entry name" value="Leucine-rich Repeat Variant"/>
    <property type="match status" value="2"/>
</dbReference>
<feature type="region of interest" description="Disordered" evidence="3">
    <location>
        <begin position="904"/>
        <end position="1061"/>
    </location>
</feature>
<dbReference type="PROSITE" id="PS50077">
    <property type="entry name" value="HEAT_REPEAT"/>
    <property type="match status" value="1"/>
</dbReference>
<accession>A0A6P8HJ31</accession>
<dbReference type="GO" id="GO:0019888">
    <property type="term" value="F:protein phosphatase regulator activity"/>
    <property type="evidence" value="ECO:0007669"/>
    <property type="project" value="TreeGrafter"/>
</dbReference>
<protein>
    <submittedName>
        <fullName evidence="5">Serine/threonine-protein phosphatase 4 regulatory subunit 1-like isoform X1</fullName>
    </submittedName>
</protein>
<dbReference type="PANTHER" id="PTHR10648:SF1">
    <property type="entry name" value="SERINE_THREONINE-PROTEIN PHOSPHATASE 4 REGULATORY SUBUNIT 1"/>
    <property type="match status" value="1"/>
</dbReference>
<dbReference type="PANTHER" id="PTHR10648">
    <property type="entry name" value="SERINE/THREONINE-PROTEIN PHOSPHATASE PP2A 65 KDA REGULATORY SUBUNIT"/>
    <property type="match status" value="1"/>
</dbReference>
<evidence type="ECO:0000256" key="2">
    <source>
        <dbReference type="PROSITE-ProRule" id="PRU00103"/>
    </source>
</evidence>
<dbReference type="FunCoup" id="A0A6P8HJ31">
    <property type="interactions" value="207"/>
</dbReference>
<dbReference type="KEGG" id="aten:116289814"/>
<dbReference type="OrthoDB" id="340346at2759"/>
<dbReference type="GeneID" id="116289814"/>
<keyword evidence="1" id="KW-0677">Repeat</keyword>
<proteinExistence type="predicted"/>
<feature type="repeat" description="HEAT" evidence="2">
    <location>
        <begin position="168"/>
        <end position="207"/>
    </location>
</feature>
<dbReference type="InterPro" id="IPR021133">
    <property type="entry name" value="HEAT_type_2"/>
</dbReference>
<feature type="compositionally biased region" description="Basic and acidic residues" evidence="3">
    <location>
        <begin position="364"/>
        <end position="378"/>
    </location>
</feature>
<dbReference type="InterPro" id="IPR016024">
    <property type="entry name" value="ARM-type_fold"/>
</dbReference>
<dbReference type="InterPro" id="IPR051023">
    <property type="entry name" value="PP2A_Regulatory_Subunit_A"/>
</dbReference>
<dbReference type="InParanoid" id="A0A6P8HJ31"/>
<feature type="compositionally biased region" description="Acidic residues" evidence="3">
    <location>
        <begin position="963"/>
        <end position="976"/>
    </location>
</feature>
<feature type="region of interest" description="Disordered" evidence="3">
    <location>
        <begin position="463"/>
        <end position="541"/>
    </location>
</feature>
<dbReference type="GO" id="GO:0005737">
    <property type="term" value="C:cytoplasm"/>
    <property type="evidence" value="ECO:0007669"/>
    <property type="project" value="TreeGrafter"/>
</dbReference>
<organism evidence="4 5">
    <name type="scientific">Actinia tenebrosa</name>
    <name type="common">Australian red waratah sea anemone</name>
    <dbReference type="NCBI Taxonomy" id="6105"/>
    <lineage>
        <taxon>Eukaryota</taxon>
        <taxon>Metazoa</taxon>
        <taxon>Cnidaria</taxon>
        <taxon>Anthozoa</taxon>
        <taxon>Hexacorallia</taxon>
        <taxon>Actiniaria</taxon>
        <taxon>Actiniidae</taxon>
        <taxon>Actinia</taxon>
    </lineage>
</organism>
<feature type="region of interest" description="Disordered" evidence="3">
    <location>
        <begin position="336"/>
        <end position="409"/>
    </location>
</feature>